<keyword evidence="6" id="KW-0413">Isomerase</keyword>
<dbReference type="Pfam" id="PF02878">
    <property type="entry name" value="PGM_PMM_I"/>
    <property type="match status" value="1"/>
</dbReference>
<dbReference type="InterPro" id="IPR016066">
    <property type="entry name" value="A-D-PHexomutase_CS"/>
</dbReference>
<dbReference type="PRINTS" id="PR00509">
    <property type="entry name" value="PGMPMM"/>
</dbReference>
<dbReference type="Proteomes" id="UP000778970">
    <property type="component" value="Unassembled WGS sequence"/>
</dbReference>
<accession>A0A934QG00</accession>
<dbReference type="InterPro" id="IPR005843">
    <property type="entry name" value="A-D-PHexomutase_C"/>
</dbReference>
<dbReference type="Pfam" id="PF02879">
    <property type="entry name" value="PGM_PMM_II"/>
    <property type="match status" value="1"/>
</dbReference>
<reference evidence="12" key="1">
    <citation type="submission" date="2017-08" db="EMBL/GenBank/DDBJ databases">
        <authorList>
            <person name="Imhoff J.F."/>
            <person name="Rahn T."/>
            <person name="Kuenzel S."/>
            <person name="Neulinger S.C."/>
        </authorList>
    </citation>
    <scope>NUCLEOTIDE SEQUENCE</scope>
    <source>
        <strain evidence="12">DSM 9154</strain>
    </source>
</reference>
<feature type="domain" description="Alpha-D-phosphohexomutase alpha/beta/alpha" evidence="11">
    <location>
        <begin position="258"/>
        <end position="367"/>
    </location>
</feature>
<evidence type="ECO:0000313" key="13">
    <source>
        <dbReference type="Proteomes" id="UP000778970"/>
    </source>
</evidence>
<sequence length="475" mass="51508">MAEARTLDPSLLREYDVRGIVGETLFADDAYALGRAFARVVADRGGSRIAVGYDGRISSPELADAFASALVDSGMTVLEVGLGPTPLLYYATKVRGADAGVQITGSHNPPEYNGLKFMLNGEPFFGKDIAELGEIAGRGDFVDGTGAREWIAVMPEYVEALARELDLASNIRVAWDPGNGAAGAATQMLKKIAPGQHTLINAEVDGRFPNHHPDPSKVENLEQLQQAVRQGQCDLGVAFDGDGDRIGVVDEEGEVLWPDELMILFARDMPGVGNKAPIVADVKASKLLFDKIAETGGEPIMWKTGHSLIKAKMAETGAQLAGEMSGHVFINDRWYGFDDALYAACRLLRIVAARNISLAEFRRNLPEIFNTPEIRFECPPDRKFEVAGEIEQRLADDPDSEVITVDGVRVNTPQGWWLLRASNTQDMLVARCEAYDAEGLEQLKEQLADQLALSNLKIPAEIEPAAQALTTSQGT</sequence>
<dbReference type="Gene3D" id="3.30.310.50">
    <property type="entry name" value="Alpha-D-phosphohexomutase, C-terminal domain"/>
    <property type="match status" value="1"/>
</dbReference>
<dbReference type="InterPro" id="IPR005844">
    <property type="entry name" value="A-D-PHexomutase_a/b/a-I"/>
</dbReference>
<comment type="caution">
    <text evidence="12">The sequence shown here is derived from an EMBL/GenBank/DDBJ whole genome shotgun (WGS) entry which is preliminary data.</text>
</comment>
<feature type="domain" description="Alpha-D-phosphohexomutase C-terminal" evidence="8">
    <location>
        <begin position="373"/>
        <end position="449"/>
    </location>
</feature>
<evidence type="ECO:0000256" key="2">
    <source>
        <dbReference type="ARBA" id="ARBA00010231"/>
    </source>
</evidence>
<evidence type="ECO:0000256" key="7">
    <source>
        <dbReference type="RuleBase" id="RU004326"/>
    </source>
</evidence>
<dbReference type="AlphaFoldDB" id="A0A934QG00"/>
<dbReference type="PANTHER" id="PTHR43771">
    <property type="entry name" value="PHOSPHOMANNOMUTASE"/>
    <property type="match status" value="1"/>
</dbReference>
<dbReference type="Pfam" id="PF00408">
    <property type="entry name" value="PGM_PMM_IV"/>
    <property type="match status" value="1"/>
</dbReference>
<dbReference type="InterPro" id="IPR005841">
    <property type="entry name" value="Alpha-D-phosphohexomutase_SF"/>
</dbReference>
<reference evidence="12" key="2">
    <citation type="journal article" date="2020" name="Microorganisms">
        <title>Osmotic Adaptation and Compatible Solute Biosynthesis of Phototrophic Bacteria as Revealed from Genome Analyses.</title>
        <authorList>
            <person name="Imhoff J.F."/>
            <person name="Rahn T."/>
            <person name="Kunzel S."/>
            <person name="Keller A."/>
            <person name="Neulinger S.C."/>
        </authorList>
    </citation>
    <scope>NUCLEOTIDE SEQUENCE</scope>
    <source>
        <strain evidence="12">DSM 9154</strain>
    </source>
</reference>
<dbReference type="EMBL" id="NRRE01000011">
    <property type="protein sequence ID" value="MBK1696154.1"/>
    <property type="molecule type" value="Genomic_DNA"/>
</dbReference>
<dbReference type="CDD" id="cd03089">
    <property type="entry name" value="PMM_PGM"/>
    <property type="match status" value="1"/>
</dbReference>
<evidence type="ECO:0000256" key="1">
    <source>
        <dbReference type="ARBA" id="ARBA00001946"/>
    </source>
</evidence>
<dbReference type="InterPro" id="IPR016055">
    <property type="entry name" value="A-D-PHexomutase_a/b/a-I/II/III"/>
</dbReference>
<dbReference type="PROSITE" id="PS00710">
    <property type="entry name" value="PGM_PMM"/>
    <property type="match status" value="1"/>
</dbReference>
<protein>
    <submittedName>
        <fullName evidence="12">Phosphomannomutase/phosphoglucomutase</fullName>
    </submittedName>
</protein>
<dbReference type="InterPro" id="IPR005845">
    <property type="entry name" value="A-D-PHexomutase_a/b/a-II"/>
</dbReference>
<keyword evidence="3" id="KW-0597">Phosphoprotein</keyword>
<feature type="domain" description="Alpha-D-phosphohexomutase alpha/beta/alpha" evidence="10">
    <location>
        <begin position="156"/>
        <end position="253"/>
    </location>
</feature>
<dbReference type="SUPFAM" id="SSF55957">
    <property type="entry name" value="Phosphoglucomutase, C-terminal domain"/>
    <property type="match status" value="1"/>
</dbReference>
<evidence type="ECO:0000259" key="9">
    <source>
        <dbReference type="Pfam" id="PF02878"/>
    </source>
</evidence>
<dbReference type="InterPro" id="IPR036900">
    <property type="entry name" value="A-D-PHexomutase_C_sf"/>
</dbReference>
<keyword evidence="4 7" id="KW-0479">Metal-binding</keyword>
<comment type="similarity">
    <text evidence="2 7">Belongs to the phosphohexose mutase family.</text>
</comment>
<dbReference type="GO" id="GO:0016868">
    <property type="term" value="F:intramolecular phosphotransferase activity"/>
    <property type="evidence" value="ECO:0007669"/>
    <property type="project" value="InterPro"/>
</dbReference>
<dbReference type="PANTHER" id="PTHR43771:SF2">
    <property type="entry name" value="PHOSPHOMANNOMUTASE_PHOSPHOGLUCOMUTASE"/>
    <property type="match status" value="1"/>
</dbReference>
<comment type="cofactor">
    <cofactor evidence="1">
        <name>Mg(2+)</name>
        <dbReference type="ChEBI" id="CHEBI:18420"/>
    </cofactor>
</comment>
<evidence type="ECO:0000256" key="3">
    <source>
        <dbReference type="ARBA" id="ARBA00022553"/>
    </source>
</evidence>
<gene>
    <name evidence="12" type="ORF">CKO21_02715</name>
</gene>
<keyword evidence="5 7" id="KW-0460">Magnesium</keyword>
<evidence type="ECO:0000313" key="12">
    <source>
        <dbReference type="EMBL" id="MBK1696154.1"/>
    </source>
</evidence>
<dbReference type="GO" id="GO:0005975">
    <property type="term" value="P:carbohydrate metabolic process"/>
    <property type="evidence" value="ECO:0007669"/>
    <property type="project" value="InterPro"/>
</dbReference>
<evidence type="ECO:0000256" key="6">
    <source>
        <dbReference type="ARBA" id="ARBA00023235"/>
    </source>
</evidence>
<proteinExistence type="inferred from homology"/>
<keyword evidence="13" id="KW-1185">Reference proteome</keyword>
<evidence type="ECO:0000259" key="11">
    <source>
        <dbReference type="Pfam" id="PF02880"/>
    </source>
</evidence>
<dbReference type="GO" id="GO:0000287">
    <property type="term" value="F:magnesium ion binding"/>
    <property type="evidence" value="ECO:0007669"/>
    <property type="project" value="InterPro"/>
</dbReference>
<dbReference type="Gene3D" id="3.40.120.10">
    <property type="entry name" value="Alpha-D-Glucose-1,6-Bisphosphate, subunit A, domain 3"/>
    <property type="match status" value="3"/>
</dbReference>
<dbReference type="NCBIfam" id="NF046027">
    <property type="entry name" value="PhglucPhmanMutPgmG"/>
    <property type="match status" value="1"/>
</dbReference>
<evidence type="ECO:0000259" key="8">
    <source>
        <dbReference type="Pfam" id="PF00408"/>
    </source>
</evidence>
<evidence type="ECO:0000256" key="5">
    <source>
        <dbReference type="ARBA" id="ARBA00022842"/>
    </source>
</evidence>
<dbReference type="RefSeq" id="WP_051431898.1">
    <property type="nucleotide sequence ID" value="NZ_NRRE01000011.1"/>
</dbReference>
<dbReference type="InterPro" id="IPR005846">
    <property type="entry name" value="A-D-PHexomutase_a/b/a-III"/>
</dbReference>
<dbReference type="SUPFAM" id="SSF53738">
    <property type="entry name" value="Phosphoglucomutase, first 3 domains"/>
    <property type="match status" value="3"/>
</dbReference>
<evidence type="ECO:0000256" key="4">
    <source>
        <dbReference type="ARBA" id="ARBA00022723"/>
    </source>
</evidence>
<name>A0A934QG00_9PROT</name>
<organism evidence="12 13">
    <name type="scientific">Rhodovibrio salinarum</name>
    <dbReference type="NCBI Taxonomy" id="1087"/>
    <lineage>
        <taxon>Bacteria</taxon>
        <taxon>Pseudomonadati</taxon>
        <taxon>Pseudomonadota</taxon>
        <taxon>Alphaproteobacteria</taxon>
        <taxon>Rhodospirillales</taxon>
        <taxon>Rhodovibrionaceae</taxon>
        <taxon>Rhodovibrio</taxon>
    </lineage>
</organism>
<feature type="domain" description="Alpha-D-phosphohexomutase alpha/beta/alpha" evidence="9">
    <location>
        <begin position="12"/>
        <end position="136"/>
    </location>
</feature>
<dbReference type="Pfam" id="PF02880">
    <property type="entry name" value="PGM_PMM_III"/>
    <property type="match status" value="1"/>
</dbReference>
<evidence type="ECO:0000259" key="10">
    <source>
        <dbReference type="Pfam" id="PF02879"/>
    </source>
</evidence>